<protein>
    <submittedName>
        <fullName evidence="1">Uncharacterized protein</fullName>
    </submittedName>
</protein>
<reference evidence="1 2" key="1">
    <citation type="submission" date="2014-09" db="EMBL/GenBank/DDBJ databases">
        <title>Draft genome sequence of an obligately methylotrophic methanogen, Methanococcoides methylutens, isolated from marine sediment.</title>
        <authorList>
            <person name="Guan Y."/>
            <person name="Ngugi D.K."/>
            <person name="Blom J."/>
            <person name="Ali S."/>
            <person name="Ferry J.G."/>
            <person name="Stingl U."/>
        </authorList>
    </citation>
    <scope>NUCLEOTIDE SEQUENCE [LARGE SCALE GENOMIC DNA]</scope>
    <source>
        <strain evidence="1 2">DSM 2657</strain>
    </source>
</reference>
<dbReference type="OrthoDB" id="141705at2157"/>
<accession>A0A099T2F8</accession>
<dbReference type="EMBL" id="JRHO01000009">
    <property type="protein sequence ID" value="KGK99365.1"/>
    <property type="molecule type" value="Genomic_DNA"/>
</dbReference>
<dbReference type="Proteomes" id="UP000029859">
    <property type="component" value="Unassembled WGS sequence"/>
</dbReference>
<evidence type="ECO:0000313" key="1">
    <source>
        <dbReference type="EMBL" id="KGK99365.1"/>
    </source>
</evidence>
<gene>
    <name evidence="1" type="ORF">LI82_05005</name>
</gene>
<proteinExistence type="predicted"/>
<organism evidence="1 2">
    <name type="scientific">Methanococcoides methylutens</name>
    <dbReference type="NCBI Taxonomy" id="2226"/>
    <lineage>
        <taxon>Archaea</taxon>
        <taxon>Methanobacteriati</taxon>
        <taxon>Methanobacteriota</taxon>
        <taxon>Stenosarchaea group</taxon>
        <taxon>Methanomicrobia</taxon>
        <taxon>Methanosarcinales</taxon>
        <taxon>Methanosarcinaceae</taxon>
        <taxon>Methanococcoides</taxon>
    </lineage>
</organism>
<evidence type="ECO:0000313" key="2">
    <source>
        <dbReference type="Proteomes" id="UP000029859"/>
    </source>
</evidence>
<dbReference type="AlphaFoldDB" id="A0A099T2F8"/>
<keyword evidence="2" id="KW-1185">Reference proteome</keyword>
<sequence>MLQLQEMESPSKFMPSETLLNTGNFLVPGQGNQPDACGDFYWSSIRLDQKGAGVSASHCKEAACPDCSFLWKLQRAFDWTVKCEVMTKITGEHPCRVVASVPRDRRYTLKEVRALRTNANARLSRQGVHSALSIMHPFRLKSDILKFVKLHSGSRSSSSFWNYILSESGMEEISQAFDYVESWRDCVEVSPHYHYLCFPGDAMVTGDAELLIHKQTGGYDQDKVYELKTVEDVFKHIMYLLSHCGILTHAGKSKIKAVSGCGGLSDKAQPLNYVSPEELDAIRQEVLLIINQDRENKLVYDEDGILRFSAPEDDDGVLRVPITEFMTQNHECREIIREWIRNGPNVENRMYVEYLVTKLWQDIDSKGVYACRQNIDDLEAPPSSFVFEGLDGGQEHED</sequence>
<comment type="caution">
    <text evidence="1">The sequence shown here is derived from an EMBL/GenBank/DDBJ whole genome shotgun (WGS) entry which is preliminary data.</text>
</comment>
<name>A0A099T2F8_METMT</name>
<dbReference type="RefSeq" id="WP_048193762.1">
    <property type="nucleotide sequence ID" value="NZ_CAAGSM010000006.1"/>
</dbReference>